<protein>
    <submittedName>
        <fullName evidence="2">Uncharacterized protein</fullName>
    </submittedName>
</protein>
<evidence type="ECO:0000313" key="2">
    <source>
        <dbReference type="EMBL" id="TQL49310.1"/>
    </source>
</evidence>
<dbReference type="EMBL" id="VFOP01000001">
    <property type="protein sequence ID" value="TQL49310.1"/>
    <property type="molecule type" value="Genomic_DNA"/>
</dbReference>
<dbReference type="RefSeq" id="WP_141783581.1">
    <property type="nucleotide sequence ID" value="NZ_BAAAIK010000003.1"/>
</dbReference>
<reference evidence="2 3" key="1">
    <citation type="submission" date="2019-06" db="EMBL/GenBank/DDBJ databases">
        <title>Sequencing the genomes of 1000 actinobacteria strains.</title>
        <authorList>
            <person name="Klenk H.-P."/>
        </authorList>
    </citation>
    <scope>NUCLEOTIDE SEQUENCE [LARGE SCALE GENOMIC DNA]</scope>
    <source>
        <strain evidence="2 3">DSM 12335</strain>
    </source>
</reference>
<dbReference type="AlphaFoldDB" id="A0A542YMJ4"/>
<dbReference type="Proteomes" id="UP000319516">
    <property type="component" value="Unassembled WGS sequence"/>
</dbReference>
<evidence type="ECO:0000313" key="3">
    <source>
        <dbReference type="Proteomes" id="UP000319516"/>
    </source>
</evidence>
<name>A0A542YMJ4_9MICO</name>
<keyword evidence="3" id="KW-1185">Reference proteome</keyword>
<feature type="compositionally biased region" description="Basic and acidic residues" evidence="1">
    <location>
        <begin position="1"/>
        <end position="19"/>
    </location>
</feature>
<proteinExistence type="predicted"/>
<gene>
    <name evidence="2" type="ORF">FB467_0376</name>
</gene>
<evidence type="ECO:0000256" key="1">
    <source>
        <dbReference type="SAM" id="MobiDB-lite"/>
    </source>
</evidence>
<accession>A0A542YMJ4</accession>
<sequence length="68" mass="7181">MTHSPRDLEGGGGEGDRVDQNVSADEAVDETSKPTAADITADDMTADEADRIEQAASVGEADEDYPRE</sequence>
<feature type="region of interest" description="Disordered" evidence="1">
    <location>
        <begin position="1"/>
        <end position="43"/>
    </location>
</feature>
<comment type="caution">
    <text evidence="2">The sequence shown here is derived from an EMBL/GenBank/DDBJ whole genome shotgun (WGS) entry which is preliminary data.</text>
</comment>
<organism evidence="2 3">
    <name type="scientific">Ornithinicoccus hortensis</name>
    <dbReference type="NCBI Taxonomy" id="82346"/>
    <lineage>
        <taxon>Bacteria</taxon>
        <taxon>Bacillati</taxon>
        <taxon>Actinomycetota</taxon>
        <taxon>Actinomycetes</taxon>
        <taxon>Micrococcales</taxon>
        <taxon>Intrasporangiaceae</taxon>
        <taxon>Ornithinicoccus</taxon>
    </lineage>
</organism>